<protein>
    <submittedName>
        <fullName evidence="3">Glutathione S-transferase family protein</fullName>
    </submittedName>
</protein>
<dbReference type="PROSITE" id="PS50405">
    <property type="entry name" value="GST_CTER"/>
    <property type="match status" value="1"/>
</dbReference>
<sequence length="217" mass="24271">MQRILYSGTRNASSWAFRAWLALREAEVDFEERIVDIRMPQRLDNLARIRRFSPPGSVPVLVEGETVIFDSLAIMEYASDLAGGRLWPADPMARATARSLFAWQHAGLSGLCARLSFESAFYADRRVMTASEREEASRFFEICEQTLLRSGGPWLAGELSLADLALVPTVARLMAHSPDLEAAPEGAAWAQRLMARPAVEEWMAEARGLPPVWLDDY</sequence>
<reference evidence="3 4" key="1">
    <citation type="submission" date="2023-05" db="EMBL/GenBank/DDBJ databases">
        <title>Lysobacter sp. strain LF1 Genome sequencing and assembly.</title>
        <authorList>
            <person name="Jung Y."/>
        </authorList>
    </citation>
    <scope>NUCLEOTIDE SEQUENCE [LARGE SCALE GENOMIC DNA]</scope>
    <source>
        <strain evidence="3 4">LF1</strain>
    </source>
</reference>
<dbReference type="InterPro" id="IPR040079">
    <property type="entry name" value="Glutathione_S-Trfase"/>
</dbReference>
<dbReference type="InterPro" id="IPR004046">
    <property type="entry name" value="GST_C"/>
</dbReference>
<evidence type="ECO:0000259" key="1">
    <source>
        <dbReference type="PROSITE" id="PS50404"/>
    </source>
</evidence>
<feature type="domain" description="GST C-terminal" evidence="2">
    <location>
        <begin position="90"/>
        <end position="212"/>
    </location>
</feature>
<accession>A0ABT6XLK3</accession>
<comment type="caution">
    <text evidence="3">The sequence shown here is derived from an EMBL/GenBank/DDBJ whole genome shotgun (WGS) entry which is preliminary data.</text>
</comment>
<dbReference type="InterPro" id="IPR036282">
    <property type="entry name" value="Glutathione-S-Trfase_C_sf"/>
</dbReference>
<dbReference type="RefSeq" id="WP_283214289.1">
    <property type="nucleotide sequence ID" value="NZ_JASGBI010000002.1"/>
</dbReference>
<dbReference type="InterPro" id="IPR036249">
    <property type="entry name" value="Thioredoxin-like_sf"/>
</dbReference>
<gene>
    <name evidence="3" type="ORF">QLQ15_18075</name>
</gene>
<keyword evidence="4" id="KW-1185">Reference proteome</keyword>
<feature type="domain" description="GST N-terminal" evidence="1">
    <location>
        <begin position="3"/>
        <end position="86"/>
    </location>
</feature>
<dbReference type="PANTHER" id="PTHR44051:SF8">
    <property type="entry name" value="GLUTATHIONE S-TRANSFERASE GSTA"/>
    <property type="match status" value="1"/>
</dbReference>
<dbReference type="EMBL" id="JASGBI010000002">
    <property type="protein sequence ID" value="MDI9240813.1"/>
    <property type="molecule type" value="Genomic_DNA"/>
</dbReference>
<evidence type="ECO:0000313" key="3">
    <source>
        <dbReference type="EMBL" id="MDI9240813.1"/>
    </source>
</evidence>
<dbReference type="Gene3D" id="3.40.30.10">
    <property type="entry name" value="Glutaredoxin"/>
    <property type="match status" value="1"/>
</dbReference>
<organism evidence="3 4">
    <name type="scientific">Lysobacter stagni</name>
    <dbReference type="NCBI Taxonomy" id="3045172"/>
    <lineage>
        <taxon>Bacteria</taxon>
        <taxon>Pseudomonadati</taxon>
        <taxon>Pseudomonadota</taxon>
        <taxon>Gammaproteobacteria</taxon>
        <taxon>Lysobacterales</taxon>
        <taxon>Lysobacteraceae</taxon>
        <taxon>Lysobacter</taxon>
    </lineage>
</organism>
<dbReference type="Proteomes" id="UP001321580">
    <property type="component" value="Unassembled WGS sequence"/>
</dbReference>
<evidence type="ECO:0000313" key="4">
    <source>
        <dbReference type="Proteomes" id="UP001321580"/>
    </source>
</evidence>
<dbReference type="InterPro" id="IPR004045">
    <property type="entry name" value="Glutathione_S-Trfase_N"/>
</dbReference>
<dbReference type="Pfam" id="PF13409">
    <property type="entry name" value="GST_N_2"/>
    <property type="match status" value="1"/>
</dbReference>
<dbReference type="PROSITE" id="PS50404">
    <property type="entry name" value="GST_NTER"/>
    <property type="match status" value="1"/>
</dbReference>
<dbReference type="InterPro" id="IPR010987">
    <property type="entry name" value="Glutathione-S-Trfase_C-like"/>
</dbReference>
<dbReference type="Gene3D" id="1.20.1050.10">
    <property type="match status" value="1"/>
</dbReference>
<dbReference type="SUPFAM" id="SSF52833">
    <property type="entry name" value="Thioredoxin-like"/>
    <property type="match status" value="1"/>
</dbReference>
<dbReference type="PANTHER" id="PTHR44051">
    <property type="entry name" value="GLUTATHIONE S-TRANSFERASE-RELATED"/>
    <property type="match status" value="1"/>
</dbReference>
<evidence type="ECO:0000259" key="2">
    <source>
        <dbReference type="PROSITE" id="PS50405"/>
    </source>
</evidence>
<dbReference type="Pfam" id="PF14497">
    <property type="entry name" value="GST_C_3"/>
    <property type="match status" value="1"/>
</dbReference>
<dbReference type="SFLD" id="SFLDG00358">
    <property type="entry name" value="Main_(cytGST)"/>
    <property type="match status" value="1"/>
</dbReference>
<proteinExistence type="predicted"/>
<dbReference type="SUPFAM" id="SSF47616">
    <property type="entry name" value="GST C-terminal domain-like"/>
    <property type="match status" value="1"/>
</dbReference>
<dbReference type="SFLD" id="SFLDS00019">
    <property type="entry name" value="Glutathione_Transferase_(cytos"/>
    <property type="match status" value="1"/>
</dbReference>
<name>A0ABT6XLK3_9GAMM</name>